<dbReference type="KEGG" id="psuu:Psuf_085320"/>
<dbReference type="RefSeq" id="WP_197946216.1">
    <property type="nucleotide sequence ID" value="NZ_AP022871.1"/>
</dbReference>
<evidence type="ECO:0000313" key="1">
    <source>
        <dbReference type="EMBL" id="BCB91219.1"/>
    </source>
</evidence>
<protein>
    <recommendedName>
        <fullName evidence="3">NADPH-dependent FMN reductase-like domain-containing protein</fullName>
    </recommendedName>
</protein>
<dbReference type="AlphaFoldDB" id="A0A6F8YYQ6"/>
<dbReference type="InterPro" id="IPR029039">
    <property type="entry name" value="Flavoprotein-like_sf"/>
</dbReference>
<keyword evidence="2" id="KW-1185">Reference proteome</keyword>
<name>A0A6F8YYQ6_9ACTN</name>
<proteinExistence type="predicted"/>
<dbReference type="Proteomes" id="UP000503011">
    <property type="component" value="Chromosome"/>
</dbReference>
<organism evidence="1 2">
    <name type="scientific">Phytohabitans suffuscus</name>
    <dbReference type="NCBI Taxonomy" id="624315"/>
    <lineage>
        <taxon>Bacteria</taxon>
        <taxon>Bacillati</taxon>
        <taxon>Actinomycetota</taxon>
        <taxon>Actinomycetes</taxon>
        <taxon>Micromonosporales</taxon>
        <taxon>Micromonosporaceae</taxon>
    </lineage>
</organism>
<evidence type="ECO:0000313" key="2">
    <source>
        <dbReference type="Proteomes" id="UP000503011"/>
    </source>
</evidence>
<dbReference type="SUPFAM" id="SSF52218">
    <property type="entry name" value="Flavoproteins"/>
    <property type="match status" value="1"/>
</dbReference>
<reference evidence="1 2" key="2">
    <citation type="submission" date="2020-03" db="EMBL/GenBank/DDBJ databases">
        <authorList>
            <person name="Ichikawa N."/>
            <person name="Kimura A."/>
            <person name="Kitahashi Y."/>
            <person name="Uohara A."/>
        </authorList>
    </citation>
    <scope>NUCLEOTIDE SEQUENCE [LARGE SCALE GENOMIC DNA]</scope>
    <source>
        <strain evidence="1 2">NBRC 105367</strain>
    </source>
</reference>
<accession>A0A6F8YYQ6</accession>
<sequence length="56" mass="6131">MGAGDQWPAIHNQLLRSEILAIATPTWLGHLSSVAQRVLERMDATLSETDDEGSQL</sequence>
<gene>
    <name evidence="1" type="ORF">Psuf_085320</name>
</gene>
<dbReference type="EMBL" id="AP022871">
    <property type="protein sequence ID" value="BCB91219.1"/>
    <property type="molecule type" value="Genomic_DNA"/>
</dbReference>
<reference evidence="1 2" key="1">
    <citation type="submission" date="2020-03" db="EMBL/GenBank/DDBJ databases">
        <title>Whole genome shotgun sequence of Phytohabitans suffuscus NBRC 105367.</title>
        <authorList>
            <person name="Komaki H."/>
            <person name="Tamura T."/>
        </authorList>
    </citation>
    <scope>NUCLEOTIDE SEQUENCE [LARGE SCALE GENOMIC DNA]</scope>
    <source>
        <strain evidence="1 2">NBRC 105367</strain>
    </source>
</reference>
<evidence type="ECO:0008006" key="3">
    <source>
        <dbReference type="Google" id="ProtNLM"/>
    </source>
</evidence>